<dbReference type="PROSITE" id="PS00211">
    <property type="entry name" value="ABC_TRANSPORTER_1"/>
    <property type="match status" value="1"/>
</dbReference>
<gene>
    <name evidence="10" type="ORF">PQR79_19725</name>
</gene>
<dbReference type="Gene3D" id="1.20.1560.10">
    <property type="entry name" value="ABC transporter type 1, transmembrane domain"/>
    <property type="match status" value="1"/>
</dbReference>
<dbReference type="PROSITE" id="PS50929">
    <property type="entry name" value="ABC_TM1F"/>
    <property type="match status" value="1"/>
</dbReference>
<protein>
    <submittedName>
        <fullName evidence="10">ABC transporter ATP-binding protein/permease</fullName>
    </submittedName>
</protein>
<dbReference type="RefSeq" id="WP_238107646.1">
    <property type="nucleotide sequence ID" value="NZ_JAQQPZ010000015.1"/>
</dbReference>
<evidence type="ECO:0000256" key="2">
    <source>
        <dbReference type="ARBA" id="ARBA00022692"/>
    </source>
</evidence>
<dbReference type="InterPro" id="IPR017871">
    <property type="entry name" value="ABC_transporter-like_CS"/>
</dbReference>
<dbReference type="InterPro" id="IPR039421">
    <property type="entry name" value="Type_1_exporter"/>
</dbReference>
<dbReference type="CDD" id="cd18582">
    <property type="entry name" value="ABC_6TM_ATM1_ABCB7"/>
    <property type="match status" value="1"/>
</dbReference>
<dbReference type="Gene3D" id="3.40.50.300">
    <property type="entry name" value="P-loop containing nucleotide triphosphate hydrolases"/>
    <property type="match status" value="1"/>
</dbReference>
<organism evidence="10 11">
    <name type="scientific">Shewanella metallivivens</name>
    <dbReference type="NCBI Taxonomy" id="2872342"/>
    <lineage>
        <taxon>Bacteria</taxon>
        <taxon>Pseudomonadati</taxon>
        <taxon>Pseudomonadota</taxon>
        <taxon>Gammaproteobacteria</taxon>
        <taxon>Alteromonadales</taxon>
        <taxon>Shewanellaceae</taxon>
        <taxon>Shewanella</taxon>
    </lineage>
</organism>
<sequence length="597" mass="66153">MRPSAYFEGPVGKLNWHVLQLLWPYLIEFKGRVLLAMLCLVIAKLASVGLPFILKDLVDTLDTLSVEQALAVPFGLVIAYGAIRFLNVIIGEVRDTLFGRVTERAIRRLGLAVFEHLHRLDLDFHLDRRTGGLSRDIERGTSGVSFLMRFMVFNIVPTLLEITLVIGIFFFNYGIQFALITFVSVIAYIGYSIRATEWRTGFVRDAAKADSLANTRAIDSLLNYETVKYFNNESYESQRYDNALAQWEVAKRKNRLSLLALNGGQALIIAIAMTAMMALAAHEVSLGMMTIGDFVLINAFMMQLFIPLNFLGFVYREIRGALANIERMFDIMANVPQVEDQAGASTISPSIGAIKFNNVSFHYDQRPILKQVSFEVPAGKKIAVVGDSGAGKSTIIKLLFRFYDVKSGSITIDGIDIRQLTQLALRQAIAVVPQDTVLFNDSIYENIRYGRPDATEDEIKQATELAHLSDFIDSLPDKGNTKVGERGLKLSGGEKQRVAIARAVLKGAPILVFDEATSSLDSRSEQAILSALRDAAKGHTSLVVAHRLSTIIDADQIVVLSKGCIVEHGTHSSLLAQQGLYARLWHIQHEQSDPLSQ</sequence>
<dbReference type="Pfam" id="PF00664">
    <property type="entry name" value="ABC_membrane"/>
    <property type="match status" value="1"/>
</dbReference>
<dbReference type="SUPFAM" id="SSF90123">
    <property type="entry name" value="ABC transporter transmembrane region"/>
    <property type="match status" value="1"/>
</dbReference>
<dbReference type="SUPFAM" id="SSF52540">
    <property type="entry name" value="P-loop containing nucleoside triphosphate hydrolases"/>
    <property type="match status" value="1"/>
</dbReference>
<dbReference type="PANTHER" id="PTHR24221">
    <property type="entry name" value="ATP-BINDING CASSETTE SUB-FAMILY B"/>
    <property type="match status" value="1"/>
</dbReference>
<keyword evidence="5 7" id="KW-1133">Transmembrane helix</keyword>
<proteinExistence type="predicted"/>
<dbReference type="InterPro" id="IPR036640">
    <property type="entry name" value="ABC1_TM_sf"/>
</dbReference>
<feature type="domain" description="ABC transmembrane type-1" evidence="9">
    <location>
        <begin position="34"/>
        <end position="320"/>
    </location>
</feature>
<keyword evidence="6 7" id="KW-0472">Membrane</keyword>
<dbReference type="InterPro" id="IPR011527">
    <property type="entry name" value="ABC1_TM_dom"/>
</dbReference>
<evidence type="ECO:0000256" key="5">
    <source>
        <dbReference type="ARBA" id="ARBA00022989"/>
    </source>
</evidence>
<keyword evidence="2 7" id="KW-0812">Transmembrane</keyword>
<name>A0ABT5TRP4_9GAMM</name>
<evidence type="ECO:0000256" key="4">
    <source>
        <dbReference type="ARBA" id="ARBA00022840"/>
    </source>
</evidence>
<accession>A0ABT5TRP4</accession>
<dbReference type="EMBL" id="JAQQPZ010000015">
    <property type="protein sequence ID" value="MDD8061301.1"/>
    <property type="molecule type" value="Genomic_DNA"/>
</dbReference>
<dbReference type="Pfam" id="PF00005">
    <property type="entry name" value="ABC_tran"/>
    <property type="match status" value="1"/>
</dbReference>
<dbReference type="InterPro" id="IPR027417">
    <property type="entry name" value="P-loop_NTPase"/>
</dbReference>
<feature type="transmembrane region" description="Helical" evidence="7">
    <location>
        <begin position="294"/>
        <end position="315"/>
    </location>
</feature>
<dbReference type="InterPro" id="IPR003593">
    <property type="entry name" value="AAA+_ATPase"/>
</dbReference>
<keyword evidence="11" id="KW-1185">Reference proteome</keyword>
<feature type="transmembrane region" description="Helical" evidence="7">
    <location>
        <begin position="146"/>
        <end position="169"/>
    </location>
</feature>
<dbReference type="SMART" id="SM00382">
    <property type="entry name" value="AAA"/>
    <property type="match status" value="1"/>
</dbReference>
<evidence type="ECO:0000256" key="6">
    <source>
        <dbReference type="ARBA" id="ARBA00023136"/>
    </source>
</evidence>
<feature type="transmembrane region" description="Helical" evidence="7">
    <location>
        <begin position="33"/>
        <end position="54"/>
    </location>
</feature>
<comment type="caution">
    <text evidence="10">The sequence shown here is derived from an EMBL/GenBank/DDBJ whole genome shotgun (WGS) entry which is preliminary data.</text>
</comment>
<feature type="transmembrane region" description="Helical" evidence="7">
    <location>
        <begin position="259"/>
        <end position="282"/>
    </location>
</feature>
<evidence type="ECO:0000256" key="1">
    <source>
        <dbReference type="ARBA" id="ARBA00004651"/>
    </source>
</evidence>
<dbReference type="PROSITE" id="PS50893">
    <property type="entry name" value="ABC_TRANSPORTER_2"/>
    <property type="match status" value="1"/>
</dbReference>
<reference evidence="10 11" key="1">
    <citation type="submission" date="2023-02" db="EMBL/GenBank/DDBJ databases">
        <title>Genome sequence of Shewanella metallivivens ER-Te-42B-Light, sp. nov., enriched from sulfide tube worms (Riftia pachyptila) isolated from Explorer Ridge in the Pacific Ocean.</title>
        <authorList>
            <person name="Maltman C."/>
            <person name="Kuzyk S.B."/>
            <person name="Kyndt J.A."/>
            <person name="Yurkov V."/>
        </authorList>
    </citation>
    <scope>NUCLEOTIDE SEQUENCE [LARGE SCALE GENOMIC DNA]</scope>
    <source>
        <strain evidence="10 11">ER-Te-42B-Light</strain>
    </source>
</reference>
<evidence type="ECO:0000256" key="7">
    <source>
        <dbReference type="SAM" id="Phobius"/>
    </source>
</evidence>
<evidence type="ECO:0000313" key="11">
    <source>
        <dbReference type="Proteomes" id="UP001213691"/>
    </source>
</evidence>
<evidence type="ECO:0000259" key="8">
    <source>
        <dbReference type="PROSITE" id="PS50893"/>
    </source>
</evidence>
<dbReference type="PANTHER" id="PTHR24221:SF632">
    <property type="entry name" value="ATP-DEPENDENT LIPID A-CORE FLIPPASE"/>
    <property type="match status" value="1"/>
</dbReference>
<feature type="transmembrane region" description="Helical" evidence="7">
    <location>
        <begin position="175"/>
        <end position="193"/>
    </location>
</feature>
<dbReference type="InterPro" id="IPR003439">
    <property type="entry name" value="ABC_transporter-like_ATP-bd"/>
</dbReference>
<keyword evidence="4 10" id="KW-0067">ATP-binding</keyword>
<dbReference type="GO" id="GO:0005524">
    <property type="term" value="F:ATP binding"/>
    <property type="evidence" value="ECO:0007669"/>
    <property type="project" value="UniProtKB-KW"/>
</dbReference>
<evidence type="ECO:0000259" key="9">
    <source>
        <dbReference type="PROSITE" id="PS50929"/>
    </source>
</evidence>
<feature type="transmembrane region" description="Helical" evidence="7">
    <location>
        <begin position="69"/>
        <end position="90"/>
    </location>
</feature>
<evidence type="ECO:0000313" key="10">
    <source>
        <dbReference type="EMBL" id="MDD8061301.1"/>
    </source>
</evidence>
<evidence type="ECO:0000256" key="3">
    <source>
        <dbReference type="ARBA" id="ARBA00022741"/>
    </source>
</evidence>
<keyword evidence="3" id="KW-0547">Nucleotide-binding</keyword>
<dbReference type="Proteomes" id="UP001213691">
    <property type="component" value="Unassembled WGS sequence"/>
</dbReference>
<feature type="domain" description="ABC transporter" evidence="8">
    <location>
        <begin position="354"/>
        <end position="587"/>
    </location>
</feature>
<comment type="subcellular location">
    <subcellularLocation>
        <location evidence="1">Cell membrane</location>
        <topology evidence="1">Multi-pass membrane protein</topology>
    </subcellularLocation>
</comment>